<evidence type="ECO:0000259" key="12">
    <source>
        <dbReference type="Pfam" id="PF02602"/>
    </source>
</evidence>
<dbReference type="SUPFAM" id="SSF53790">
    <property type="entry name" value="Tetrapyrrole methylase"/>
    <property type="match status" value="1"/>
</dbReference>
<dbReference type="InterPro" id="IPR035996">
    <property type="entry name" value="4pyrrol_Methylase_sf"/>
</dbReference>
<dbReference type="GO" id="GO:0032259">
    <property type="term" value="P:methylation"/>
    <property type="evidence" value="ECO:0007669"/>
    <property type="project" value="UniProtKB-KW"/>
</dbReference>
<keyword evidence="6" id="KW-0949">S-adenosyl-L-methionine</keyword>
<dbReference type="InterPro" id="IPR014777">
    <property type="entry name" value="4pyrrole_Mease_sub1"/>
</dbReference>
<evidence type="ECO:0000256" key="8">
    <source>
        <dbReference type="ARBA" id="ARBA00025705"/>
    </source>
</evidence>
<dbReference type="NCBIfam" id="TIGR01469">
    <property type="entry name" value="cobA_cysG_Cterm"/>
    <property type="match status" value="1"/>
</dbReference>
<dbReference type="InterPro" id="IPR003043">
    <property type="entry name" value="Uropor_MeTrfase_CS"/>
</dbReference>
<keyword evidence="4 10" id="KW-0489">Methyltransferase</keyword>
<evidence type="ECO:0000313" key="14">
    <source>
        <dbReference type="Proteomes" id="UP000469724"/>
    </source>
</evidence>
<proteinExistence type="inferred from homology"/>
<sequence>MPKVYLLGAGPGDPGLLTLKAKAVLQTADVVVYDYLANKSFLSFCRPDAQILYVGKKGGDHTLPQDQINQLLVEKAKEGKVVARLKGGDPYVFGRGAEEAEELLDAGVDFEVVPGVTSAVAAPAYAGIPLTHRAYASSVSFITGHEDPTKAGSAHDWEALARSASTLVFFMGVKNLPDIAKNLMRAGRPATTPAALVRWGTTCRHRSLAADLGSIAEKAKAAGFAAPSLLVVGEVVRLRDRLSWFEKRPLLGKGVVVTRSREQASDLVRLLEDDGACCFEFPAIEIAPLSDDAPVRRAARELSGYDWVIFTSANGVEAFFAAMAAEGLDARAFGQAKVGAIGPATAAALAGRGIRADFLPERFVAESVVEGLLARGVAGKKVLIPRAEKAREVLPEKLAEAGAAVTVLPVYATRPVDQDPEEILEAMRSGEIRYVTFTSSSTVDNFFAKIPPQVFREFTPAVACAVIGPITAKTLETYGFIPAVTAGEYTVPALARAVARHAAAERDAAS</sequence>
<evidence type="ECO:0000256" key="3">
    <source>
        <dbReference type="ARBA" id="ARBA00022573"/>
    </source>
</evidence>
<dbReference type="PANTHER" id="PTHR45790">
    <property type="entry name" value="SIROHEME SYNTHASE-RELATED"/>
    <property type="match status" value="1"/>
</dbReference>
<dbReference type="PROSITE" id="PS00839">
    <property type="entry name" value="SUMT_1"/>
    <property type="match status" value="1"/>
</dbReference>
<evidence type="ECO:0000256" key="6">
    <source>
        <dbReference type="ARBA" id="ARBA00022691"/>
    </source>
</evidence>
<dbReference type="UniPathway" id="UPA00262">
    <property type="reaction ID" value="UER00211"/>
</dbReference>
<dbReference type="Proteomes" id="UP000469724">
    <property type="component" value="Unassembled WGS sequence"/>
</dbReference>
<keyword evidence="7" id="KW-0627">Porphyrin biosynthesis</keyword>
<comment type="similarity">
    <text evidence="1 10">Belongs to the precorrin methyltransferase family.</text>
</comment>
<dbReference type="InterPro" id="IPR003754">
    <property type="entry name" value="4pyrrol_synth_uPrphyn_synth"/>
</dbReference>
<evidence type="ECO:0000256" key="10">
    <source>
        <dbReference type="RuleBase" id="RU003960"/>
    </source>
</evidence>
<dbReference type="SUPFAM" id="SSF69618">
    <property type="entry name" value="HemD-like"/>
    <property type="match status" value="1"/>
</dbReference>
<dbReference type="EC" id="2.1.1.107" evidence="2"/>
<evidence type="ECO:0000256" key="5">
    <source>
        <dbReference type="ARBA" id="ARBA00022679"/>
    </source>
</evidence>
<dbReference type="EMBL" id="JAAGRQ010000022">
    <property type="protein sequence ID" value="NDY56568.1"/>
    <property type="molecule type" value="Genomic_DNA"/>
</dbReference>
<organism evidence="13 14">
    <name type="scientific">Desulfolutivibrio sulfodismutans</name>
    <dbReference type="NCBI Taxonomy" id="63561"/>
    <lineage>
        <taxon>Bacteria</taxon>
        <taxon>Pseudomonadati</taxon>
        <taxon>Thermodesulfobacteriota</taxon>
        <taxon>Desulfovibrionia</taxon>
        <taxon>Desulfovibrionales</taxon>
        <taxon>Desulfovibrionaceae</taxon>
        <taxon>Desulfolutivibrio</taxon>
    </lineage>
</organism>
<dbReference type="GO" id="GO:0009236">
    <property type="term" value="P:cobalamin biosynthetic process"/>
    <property type="evidence" value="ECO:0007669"/>
    <property type="project" value="UniProtKB-KW"/>
</dbReference>
<dbReference type="GO" id="GO:0004851">
    <property type="term" value="F:uroporphyrin-III C-methyltransferase activity"/>
    <property type="evidence" value="ECO:0007669"/>
    <property type="project" value="UniProtKB-EC"/>
</dbReference>
<accession>A0A7K3NK35</accession>
<dbReference type="PROSITE" id="PS00840">
    <property type="entry name" value="SUMT_2"/>
    <property type="match status" value="1"/>
</dbReference>
<reference evidence="13 14" key="1">
    <citation type="submission" date="2020-02" db="EMBL/GenBank/DDBJ databases">
        <title>Comparative genomics of sulfur disproportionating microorganisms.</title>
        <authorList>
            <person name="Ward L.M."/>
            <person name="Bertran E."/>
            <person name="Johnston D.T."/>
        </authorList>
    </citation>
    <scope>NUCLEOTIDE SEQUENCE [LARGE SCALE GENOMIC DNA]</scope>
    <source>
        <strain evidence="13 14">DSM 3696</strain>
    </source>
</reference>
<gene>
    <name evidence="13" type="primary">cobA</name>
    <name evidence="13" type="ORF">G3N56_07405</name>
</gene>
<dbReference type="FunFam" id="3.30.950.10:FF:000001">
    <property type="entry name" value="Siroheme synthase"/>
    <property type="match status" value="1"/>
</dbReference>
<comment type="pathway">
    <text evidence="8">Porphyrin-containing compound metabolism; siroheme biosynthesis; precorrin-2 from uroporphyrinogen III: step 1/1.</text>
</comment>
<feature type="domain" description="Tetrapyrrole biosynthesis uroporphyrinogen III synthase" evidence="12">
    <location>
        <begin position="266"/>
        <end position="495"/>
    </location>
</feature>
<evidence type="ECO:0000259" key="11">
    <source>
        <dbReference type="Pfam" id="PF00590"/>
    </source>
</evidence>
<evidence type="ECO:0000256" key="2">
    <source>
        <dbReference type="ARBA" id="ARBA00012162"/>
    </source>
</evidence>
<comment type="caution">
    <text evidence="13">The sequence shown here is derived from an EMBL/GenBank/DDBJ whole genome shotgun (WGS) entry which is preliminary data.</text>
</comment>
<keyword evidence="3" id="KW-0169">Cobalamin biosynthesis</keyword>
<protein>
    <recommendedName>
        <fullName evidence="2">uroporphyrinogen-III C-methyltransferase</fullName>
        <ecNumber evidence="2">2.1.1.107</ecNumber>
    </recommendedName>
</protein>
<name>A0A7K3NK35_9BACT</name>
<keyword evidence="5 10" id="KW-0808">Transferase</keyword>
<dbReference type="Pfam" id="PF00590">
    <property type="entry name" value="TP_methylase"/>
    <property type="match status" value="1"/>
</dbReference>
<dbReference type="NCBIfam" id="NF004790">
    <property type="entry name" value="PRK06136.1"/>
    <property type="match status" value="1"/>
</dbReference>
<evidence type="ECO:0000256" key="9">
    <source>
        <dbReference type="ARBA" id="ARBA00060548"/>
    </source>
</evidence>
<comment type="pathway">
    <text evidence="9">Cofactor biosynthesis; adenosylcobalamin biosynthesis; precorrin-2 from uroporphyrinogen III: step 1/1.</text>
</comment>
<dbReference type="FunFam" id="3.40.1010.10:FF:000001">
    <property type="entry name" value="Siroheme synthase"/>
    <property type="match status" value="1"/>
</dbReference>
<dbReference type="Pfam" id="PF02602">
    <property type="entry name" value="HEM4"/>
    <property type="match status" value="1"/>
</dbReference>
<dbReference type="InterPro" id="IPR014776">
    <property type="entry name" value="4pyrrole_Mease_sub2"/>
</dbReference>
<evidence type="ECO:0000256" key="4">
    <source>
        <dbReference type="ARBA" id="ARBA00022603"/>
    </source>
</evidence>
<dbReference type="Gene3D" id="3.40.1010.10">
    <property type="entry name" value="Cobalt-precorrin-4 Transmethylase, Domain 1"/>
    <property type="match status" value="1"/>
</dbReference>
<dbReference type="InterPro" id="IPR036108">
    <property type="entry name" value="4pyrrol_syn_uPrphyn_synt_sf"/>
</dbReference>
<evidence type="ECO:0000256" key="7">
    <source>
        <dbReference type="ARBA" id="ARBA00023244"/>
    </source>
</evidence>
<dbReference type="InterPro" id="IPR000878">
    <property type="entry name" value="4pyrrol_Mease"/>
</dbReference>
<dbReference type="AlphaFoldDB" id="A0A7K3NK35"/>
<dbReference type="RefSeq" id="WP_163301619.1">
    <property type="nucleotide sequence ID" value="NZ_JAAGRQ010000022.1"/>
</dbReference>
<evidence type="ECO:0000313" key="13">
    <source>
        <dbReference type="EMBL" id="NDY56568.1"/>
    </source>
</evidence>
<dbReference type="GO" id="GO:0004852">
    <property type="term" value="F:uroporphyrinogen-III synthase activity"/>
    <property type="evidence" value="ECO:0007669"/>
    <property type="project" value="InterPro"/>
</dbReference>
<dbReference type="InterPro" id="IPR050161">
    <property type="entry name" value="Siro_Cobalamin_biosynth"/>
</dbReference>
<feature type="domain" description="Tetrapyrrole methylase" evidence="11">
    <location>
        <begin position="3"/>
        <end position="215"/>
    </location>
</feature>
<dbReference type="Gene3D" id="3.30.950.10">
    <property type="entry name" value="Methyltransferase, Cobalt-precorrin-4 Transmethylase, Domain 2"/>
    <property type="match status" value="1"/>
</dbReference>
<evidence type="ECO:0000256" key="1">
    <source>
        <dbReference type="ARBA" id="ARBA00005879"/>
    </source>
</evidence>
<dbReference type="CDD" id="cd06578">
    <property type="entry name" value="HemD"/>
    <property type="match status" value="1"/>
</dbReference>
<dbReference type="GO" id="GO:0019354">
    <property type="term" value="P:siroheme biosynthetic process"/>
    <property type="evidence" value="ECO:0007669"/>
    <property type="project" value="UniProtKB-UniPathway"/>
</dbReference>
<keyword evidence="14" id="KW-1185">Reference proteome</keyword>
<dbReference type="Gene3D" id="3.40.50.10090">
    <property type="match status" value="2"/>
</dbReference>
<dbReference type="InterPro" id="IPR006366">
    <property type="entry name" value="CobA/CysG_C"/>
</dbReference>
<dbReference type="CDD" id="cd11642">
    <property type="entry name" value="SUMT"/>
    <property type="match status" value="1"/>
</dbReference>
<dbReference type="PANTHER" id="PTHR45790:SF3">
    <property type="entry name" value="S-ADENOSYL-L-METHIONINE-DEPENDENT UROPORPHYRINOGEN III METHYLTRANSFERASE, CHLOROPLASTIC"/>
    <property type="match status" value="1"/>
</dbReference>